<dbReference type="AlphaFoldDB" id="A0A806LJ14"/>
<name>A0A806LJ14_LACPA</name>
<dbReference type="KEGG" id="lpq:AF91_12645"/>
<accession>A0A806LJ14</accession>
<dbReference type="EMBL" id="CP007122">
    <property type="protein sequence ID" value="AHJ34478.1"/>
    <property type="molecule type" value="Genomic_DNA"/>
</dbReference>
<evidence type="ECO:0000313" key="2">
    <source>
        <dbReference type="Proteomes" id="UP000019441"/>
    </source>
</evidence>
<protein>
    <submittedName>
        <fullName evidence="1">Uncharacterized protein</fullName>
    </submittedName>
</protein>
<sequence length="81" mass="8786">MSAFPSEAWLAATRKARCLSNLKAIAQIRSLCGGFWACERVSERSVTGRYHKGTMLIEAVLQIPGPYVEVSGPVSAFPSKT</sequence>
<gene>
    <name evidence="1" type="ORF">AF91_12645</name>
</gene>
<evidence type="ECO:0000313" key="1">
    <source>
        <dbReference type="EMBL" id="AHJ34478.1"/>
    </source>
</evidence>
<reference evidence="1 2" key="1">
    <citation type="journal article" date="2014" name="Genome Announc.">
        <title>Whole Genome Sequence of the Probiotic Strain Lactobacillus paracasei N1115, Isolated from Traditional Chinese Fermented Milk.</title>
        <authorList>
            <person name="Wang S."/>
            <person name="Zhu H."/>
            <person name="He F."/>
            <person name="Luo Y."/>
            <person name="Kang Z."/>
            <person name="Lu C."/>
            <person name="Feng L."/>
            <person name="Lu X."/>
            <person name="Xue Y."/>
            <person name="Wang H."/>
        </authorList>
    </citation>
    <scope>NUCLEOTIDE SEQUENCE [LARGE SCALE GENOMIC DNA]</scope>
    <source>
        <strain evidence="1 2">N1115</strain>
    </source>
</reference>
<dbReference type="Proteomes" id="UP000019441">
    <property type="component" value="Chromosome"/>
</dbReference>
<organism evidence="1 2">
    <name type="scientific">Lacticaseibacillus paracasei N1115</name>
    <dbReference type="NCBI Taxonomy" id="1446494"/>
    <lineage>
        <taxon>Bacteria</taxon>
        <taxon>Bacillati</taxon>
        <taxon>Bacillota</taxon>
        <taxon>Bacilli</taxon>
        <taxon>Lactobacillales</taxon>
        <taxon>Lactobacillaceae</taxon>
        <taxon>Lacticaseibacillus</taxon>
    </lineage>
</organism>
<proteinExistence type="predicted"/>